<accession>A0A1B9Y3G2</accession>
<dbReference type="RefSeq" id="WP_068703665.1">
    <property type="nucleotide sequence ID" value="NZ_MAKX01000001.1"/>
</dbReference>
<keyword evidence="3" id="KW-1185">Reference proteome</keyword>
<dbReference type="Gene3D" id="2.30.30.290">
    <property type="entry name" value="YopX-like domains"/>
    <property type="match status" value="1"/>
</dbReference>
<reference evidence="2 3" key="1">
    <citation type="submission" date="2016-06" db="EMBL/GenBank/DDBJ databases">
        <title>Draft Genome Sequence of Tenacibaculum soleae UCD-KL19.</title>
        <authorList>
            <person name="Eisen J.A."/>
            <person name="Coil D.A."/>
            <person name="Lujan K.M."/>
        </authorList>
    </citation>
    <scope>NUCLEOTIDE SEQUENCE [LARGE SCALE GENOMIC DNA]</scope>
    <source>
        <strain evidence="2 3">UCD-KL19</strain>
    </source>
</reference>
<feature type="domain" description="YopX protein" evidence="1">
    <location>
        <begin position="53"/>
        <end position="105"/>
    </location>
</feature>
<organism evidence="2 3">
    <name type="scientific">Tenacibaculum soleae</name>
    <dbReference type="NCBI Taxonomy" id="447689"/>
    <lineage>
        <taxon>Bacteria</taxon>
        <taxon>Pseudomonadati</taxon>
        <taxon>Bacteroidota</taxon>
        <taxon>Flavobacteriia</taxon>
        <taxon>Flavobacteriales</taxon>
        <taxon>Flavobacteriaceae</taxon>
        <taxon>Tenacibaculum</taxon>
    </lineage>
</organism>
<dbReference type="STRING" id="447689.BA195_06725"/>
<evidence type="ECO:0000313" key="3">
    <source>
        <dbReference type="Proteomes" id="UP000093186"/>
    </source>
</evidence>
<dbReference type="Proteomes" id="UP000093186">
    <property type="component" value="Unassembled WGS sequence"/>
</dbReference>
<protein>
    <recommendedName>
        <fullName evidence="1">YopX protein domain-containing protein</fullName>
    </recommendedName>
</protein>
<evidence type="ECO:0000259" key="1">
    <source>
        <dbReference type="Pfam" id="PF09643"/>
    </source>
</evidence>
<sequence length="124" mass="14365">MNKIKAKSLKTGEWVYGYFMYDWDGTEVLKPMLQVLPNRKIIDITSFYRVVIDKDTICQPTGLKDSEGIDIYENDLVIHTIESEHLDESDWDIITDKVILIEGCWCVGAVQYPLFAFKNKVLVE</sequence>
<dbReference type="InterPro" id="IPR019096">
    <property type="entry name" value="YopX_protein"/>
</dbReference>
<evidence type="ECO:0000313" key="2">
    <source>
        <dbReference type="EMBL" id="OCK44365.1"/>
    </source>
</evidence>
<dbReference type="SUPFAM" id="SSF159006">
    <property type="entry name" value="YopX-like"/>
    <property type="match status" value="1"/>
</dbReference>
<gene>
    <name evidence="2" type="ORF">BA195_06725</name>
</gene>
<dbReference type="Pfam" id="PF09643">
    <property type="entry name" value="YopX"/>
    <property type="match status" value="1"/>
</dbReference>
<dbReference type="AlphaFoldDB" id="A0A1B9Y3G2"/>
<proteinExistence type="predicted"/>
<dbReference type="InterPro" id="IPR023385">
    <property type="entry name" value="YopX-like_C"/>
</dbReference>
<dbReference type="OrthoDB" id="1809393at2"/>
<dbReference type="EMBL" id="MAKX01000001">
    <property type="protein sequence ID" value="OCK44365.1"/>
    <property type="molecule type" value="Genomic_DNA"/>
</dbReference>
<name>A0A1B9Y3G2_9FLAO</name>
<comment type="caution">
    <text evidence="2">The sequence shown here is derived from an EMBL/GenBank/DDBJ whole genome shotgun (WGS) entry which is preliminary data.</text>
</comment>